<dbReference type="RefSeq" id="XP_001888637.1">
    <property type="nucleotide sequence ID" value="XM_001888602.1"/>
</dbReference>
<keyword evidence="6" id="KW-1185">Reference proteome</keyword>
<dbReference type="SMART" id="SM00490">
    <property type="entry name" value="HELICc"/>
    <property type="match status" value="1"/>
</dbReference>
<sequence>MIQVLKIVHDVRARGEKTIIFSSFVSLLSLIGDALAERHTGFTSYTGALSSAQRQMALKRISQDTQCQVILISIKAGGTGLNITACNHVIIMDPWWNPYVEEQAISRAHRIGQSKDVHVYRILARNTIEERIVEIQNKKRETIEAFLDRAALQTHEGDAHIIA</sequence>
<dbReference type="KEGG" id="lbc:LACBIDRAFT_192028"/>
<protein>
    <submittedName>
        <fullName evidence="5">Predicted protein</fullName>
    </submittedName>
</protein>
<dbReference type="HOGENOM" id="CLU_000315_30_1_1"/>
<dbReference type="InParanoid" id="B0DXI9"/>
<dbReference type="GeneID" id="6084340"/>
<evidence type="ECO:0000259" key="4">
    <source>
        <dbReference type="PROSITE" id="PS51194"/>
    </source>
</evidence>
<evidence type="ECO:0000313" key="6">
    <source>
        <dbReference type="Proteomes" id="UP000001194"/>
    </source>
</evidence>
<dbReference type="EMBL" id="DS547147">
    <property type="protein sequence ID" value="EDR00628.1"/>
    <property type="molecule type" value="Genomic_DNA"/>
</dbReference>
<dbReference type="Proteomes" id="UP000001194">
    <property type="component" value="Unassembled WGS sequence"/>
</dbReference>
<dbReference type="PANTHER" id="PTHR45626:SF16">
    <property type="entry name" value="ATP-DEPENDENT HELICASE ULS1"/>
    <property type="match status" value="1"/>
</dbReference>
<dbReference type="GO" id="GO:0008094">
    <property type="term" value="F:ATP-dependent activity, acting on DNA"/>
    <property type="evidence" value="ECO:0007669"/>
    <property type="project" value="TreeGrafter"/>
</dbReference>
<dbReference type="InterPro" id="IPR027417">
    <property type="entry name" value="P-loop_NTPase"/>
</dbReference>
<dbReference type="STRING" id="486041.B0DXI9"/>
<organism evidence="6">
    <name type="scientific">Laccaria bicolor (strain S238N-H82 / ATCC MYA-4686)</name>
    <name type="common">Bicoloured deceiver</name>
    <name type="synonym">Laccaria laccata var. bicolor</name>
    <dbReference type="NCBI Taxonomy" id="486041"/>
    <lineage>
        <taxon>Eukaryota</taxon>
        <taxon>Fungi</taxon>
        <taxon>Dikarya</taxon>
        <taxon>Basidiomycota</taxon>
        <taxon>Agaricomycotina</taxon>
        <taxon>Agaricomycetes</taxon>
        <taxon>Agaricomycetidae</taxon>
        <taxon>Agaricales</taxon>
        <taxon>Agaricineae</taxon>
        <taxon>Hydnangiaceae</taxon>
        <taxon>Laccaria</taxon>
    </lineage>
</organism>
<evidence type="ECO:0000256" key="1">
    <source>
        <dbReference type="ARBA" id="ARBA00022741"/>
    </source>
</evidence>
<gene>
    <name evidence="5" type="ORF">LACBIDRAFT_192028</name>
</gene>
<keyword evidence="3" id="KW-0067">ATP-binding</keyword>
<dbReference type="GO" id="GO:0000724">
    <property type="term" value="P:double-strand break repair via homologous recombination"/>
    <property type="evidence" value="ECO:0007669"/>
    <property type="project" value="TreeGrafter"/>
</dbReference>
<dbReference type="SUPFAM" id="SSF52540">
    <property type="entry name" value="P-loop containing nucleoside triphosphate hydrolases"/>
    <property type="match status" value="1"/>
</dbReference>
<dbReference type="PROSITE" id="PS51194">
    <property type="entry name" value="HELICASE_CTER"/>
    <property type="match status" value="1"/>
</dbReference>
<dbReference type="GO" id="GO:0005634">
    <property type="term" value="C:nucleus"/>
    <property type="evidence" value="ECO:0007669"/>
    <property type="project" value="TreeGrafter"/>
</dbReference>
<dbReference type="Gene3D" id="3.40.50.300">
    <property type="entry name" value="P-loop containing nucleotide triphosphate hydrolases"/>
    <property type="match status" value="1"/>
</dbReference>
<dbReference type="InterPro" id="IPR049730">
    <property type="entry name" value="SNF2/RAD54-like_C"/>
</dbReference>
<dbReference type="PANTHER" id="PTHR45626">
    <property type="entry name" value="TRANSCRIPTION TERMINATION FACTOR 2-RELATED"/>
    <property type="match status" value="1"/>
</dbReference>
<name>B0DXI9_LACBS</name>
<keyword evidence="2" id="KW-0378">Hydrolase</keyword>
<feature type="domain" description="Helicase C-terminal" evidence="4">
    <location>
        <begin position="3"/>
        <end position="151"/>
    </location>
</feature>
<keyword evidence="1" id="KW-0547">Nucleotide-binding</keyword>
<dbReference type="GO" id="GO:0005737">
    <property type="term" value="C:cytoplasm"/>
    <property type="evidence" value="ECO:0007669"/>
    <property type="project" value="TreeGrafter"/>
</dbReference>
<dbReference type="OrthoDB" id="448448at2759"/>
<dbReference type="GO" id="GO:0016787">
    <property type="term" value="F:hydrolase activity"/>
    <property type="evidence" value="ECO:0007669"/>
    <property type="project" value="UniProtKB-KW"/>
</dbReference>
<dbReference type="CDD" id="cd18793">
    <property type="entry name" value="SF2_C_SNF"/>
    <property type="match status" value="1"/>
</dbReference>
<evidence type="ECO:0000313" key="5">
    <source>
        <dbReference type="EMBL" id="EDR00628.1"/>
    </source>
</evidence>
<evidence type="ECO:0000256" key="2">
    <source>
        <dbReference type="ARBA" id="ARBA00022801"/>
    </source>
</evidence>
<dbReference type="InterPro" id="IPR050628">
    <property type="entry name" value="SNF2_RAD54_helicase_TF"/>
</dbReference>
<evidence type="ECO:0000256" key="3">
    <source>
        <dbReference type="ARBA" id="ARBA00022840"/>
    </source>
</evidence>
<accession>B0DXI9</accession>
<dbReference type="Pfam" id="PF00271">
    <property type="entry name" value="Helicase_C"/>
    <property type="match status" value="1"/>
</dbReference>
<dbReference type="GO" id="GO:0005524">
    <property type="term" value="F:ATP binding"/>
    <property type="evidence" value="ECO:0007669"/>
    <property type="project" value="UniProtKB-KW"/>
</dbReference>
<dbReference type="AlphaFoldDB" id="B0DXI9"/>
<reference evidence="5 6" key="1">
    <citation type="journal article" date="2008" name="Nature">
        <title>The genome of Laccaria bicolor provides insights into mycorrhizal symbiosis.</title>
        <authorList>
            <person name="Martin F."/>
            <person name="Aerts A."/>
            <person name="Ahren D."/>
            <person name="Brun A."/>
            <person name="Danchin E.G.J."/>
            <person name="Duchaussoy F."/>
            <person name="Gibon J."/>
            <person name="Kohler A."/>
            <person name="Lindquist E."/>
            <person name="Pereda V."/>
            <person name="Salamov A."/>
            <person name="Shapiro H.J."/>
            <person name="Wuyts J."/>
            <person name="Blaudez D."/>
            <person name="Buee M."/>
            <person name="Brokstein P."/>
            <person name="Canbaeck B."/>
            <person name="Cohen D."/>
            <person name="Courty P.E."/>
            <person name="Coutinho P.M."/>
            <person name="Delaruelle C."/>
            <person name="Detter J.C."/>
            <person name="Deveau A."/>
            <person name="DiFazio S."/>
            <person name="Duplessis S."/>
            <person name="Fraissinet-Tachet L."/>
            <person name="Lucic E."/>
            <person name="Frey-Klett P."/>
            <person name="Fourrey C."/>
            <person name="Feussner I."/>
            <person name="Gay G."/>
            <person name="Grimwood J."/>
            <person name="Hoegger P.J."/>
            <person name="Jain P."/>
            <person name="Kilaru S."/>
            <person name="Labbe J."/>
            <person name="Lin Y.C."/>
            <person name="Legue V."/>
            <person name="Le Tacon F."/>
            <person name="Marmeisse R."/>
            <person name="Melayah D."/>
            <person name="Montanini B."/>
            <person name="Muratet M."/>
            <person name="Nehls U."/>
            <person name="Niculita-Hirzel H."/>
            <person name="Oudot-Le Secq M.P."/>
            <person name="Peter M."/>
            <person name="Quesneville H."/>
            <person name="Rajashekar B."/>
            <person name="Reich M."/>
            <person name="Rouhier N."/>
            <person name="Schmutz J."/>
            <person name="Yin T."/>
            <person name="Chalot M."/>
            <person name="Henrissat B."/>
            <person name="Kuees U."/>
            <person name="Lucas S."/>
            <person name="Van de Peer Y."/>
            <person name="Podila G.K."/>
            <person name="Polle A."/>
            <person name="Pukkila P.J."/>
            <person name="Richardson P.M."/>
            <person name="Rouze P."/>
            <person name="Sanders I.R."/>
            <person name="Stajich J.E."/>
            <person name="Tunlid A."/>
            <person name="Tuskan G."/>
            <person name="Grigoriev I.V."/>
        </authorList>
    </citation>
    <scope>NUCLEOTIDE SEQUENCE [LARGE SCALE GENOMIC DNA]</scope>
    <source>
        <strain evidence="6">S238N-H82 / ATCC MYA-4686</strain>
    </source>
</reference>
<dbReference type="InterPro" id="IPR001650">
    <property type="entry name" value="Helicase_C-like"/>
</dbReference>
<proteinExistence type="predicted"/>